<dbReference type="Proteomes" id="UP000254346">
    <property type="component" value="Unassembled WGS sequence"/>
</dbReference>
<protein>
    <submittedName>
        <fullName evidence="1">Pathogenicity island 2 effector protein SseC</fullName>
    </submittedName>
</protein>
<dbReference type="AlphaFoldDB" id="A0A379VS71"/>
<accession>A0A379VS71</accession>
<proteinExistence type="predicted"/>
<reference evidence="1 2" key="1">
    <citation type="submission" date="2018-06" db="EMBL/GenBank/DDBJ databases">
        <authorList>
            <consortium name="Pathogen Informatics"/>
            <person name="Doyle S."/>
        </authorList>
    </citation>
    <scope>NUCLEOTIDE SEQUENCE [LARGE SCALE GENOMIC DNA]</scope>
    <source>
        <strain evidence="1 2">NCTC8256</strain>
    </source>
</reference>
<dbReference type="EMBL" id="UGXR01000001">
    <property type="protein sequence ID" value="SUH09433.1"/>
    <property type="molecule type" value="Genomic_DNA"/>
</dbReference>
<evidence type="ECO:0000313" key="2">
    <source>
        <dbReference type="Proteomes" id="UP000254346"/>
    </source>
</evidence>
<organism evidence="1 2">
    <name type="scientific">Salmonella enterica I</name>
    <dbReference type="NCBI Taxonomy" id="59201"/>
    <lineage>
        <taxon>Bacteria</taxon>
        <taxon>Pseudomonadati</taxon>
        <taxon>Pseudomonadota</taxon>
        <taxon>Gammaproteobacteria</taxon>
        <taxon>Enterobacterales</taxon>
        <taxon>Enterobacteriaceae</taxon>
        <taxon>Salmonella</taxon>
    </lineage>
</organism>
<sequence length="40" mass="4420">MNRIHSNSDSAAGVTALTHHHLSNVSLRFLGFRWESASIV</sequence>
<evidence type="ECO:0000313" key="1">
    <source>
        <dbReference type="EMBL" id="SUH09433.1"/>
    </source>
</evidence>
<name>A0A379VS71_SALET</name>
<gene>
    <name evidence="1" type="primary">sseC_2</name>
    <name evidence="1" type="ORF">NCTC8256_03403</name>
</gene>